<reference evidence="6" key="2">
    <citation type="journal article" date="2023" name="Infect Dis Poverty">
        <title>Chromosome-scale genome of the human blood fluke Schistosoma mekongi and its implications for public health.</title>
        <authorList>
            <person name="Zhou M."/>
            <person name="Xu L."/>
            <person name="Xu D."/>
            <person name="Chen W."/>
            <person name="Khan J."/>
            <person name="Hu Y."/>
            <person name="Huang H."/>
            <person name="Wei H."/>
            <person name="Zhang Y."/>
            <person name="Chusongsang P."/>
            <person name="Tanasarnprasert K."/>
            <person name="Hu X."/>
            <person name="Limpanont Y."/>
            <person name="Lv Z."/>
        </authorList>
    </citation>
    <scope>NUCLEOTIDE SEQUENCE</scope>
    <source>
        <strain evidence="6">LV_2022a</strain>
    </source>
</reference>
<feature type="domain" description="SGF29 C-terminal" evidence="5">
    <location>
        <begin position="151"/>
        <end position="300"/>
    </location>
</feature>
<dbReference type="InterPro" id="IPR047288">
    <property type="entry name" value="Tudor_SGF29_rpt1"/>
</dbReference>
<keyword evidence="3" id="KW-0804">Transcription</keyword>
<dbReference type="EMBL" id="JALJAT010000005">
    <property type="protein sequence ID" value="KAK4469552.1"/>
    <property type="molecule type" value="Genomic_DNA"/>
</dbReference>
<dbReference type="PROSITE" id="PS51518">
    <property type="entry name" value="SGF29_C"/>
    <property type="match status" value="1"/>
</dbReference>
<dbReference type="InterPro" id="IPR047287">
    <property type="entry name" value="Tudor_SGF29_rpt2"/>
</dbReference>
<evidence type="ECO:0000256" key="4">
    <source>
        <dbReference type="ARBA" id="ARBA00023242"/>
    </source>
</evidence>
<gene>
    <name evidence="6" type="ORF">MN116_007093</name>
</gene>
<organism evidence="6 7">
    <name type="scientific">Schistosoma mekongi</name>
    <name type="common">Parasitic worm</name>
    <dbReference type="NCBI Taxonomy" id="38744"/>
    <lineage>
        <taxon>Eukaryota</taxon>
        <taxon>Metazoa</taxon>
        <taxon>Spiralia</taxon>
        <taxon>Lophotrochozoa</taxon>
        <taxon>Platyhelminthes</taxon>
        <taxon>Trematoda</taxon>
        <taxon>Digenea</taxon>
        <taxon>Strigeidida</taxon>
        <taxon>Schistosomatoidea</taxon>
        <taxon>Schistosomatidae</taxon>
        <taxon>Schistosoma</taxon>
    </lineage>
</organism>
<dbReference type="GO" id="GO:0000124">
    <property type="term" value="C:SAGA complex"/>
    <property type="evidence" value="ECO:0007669"/>
    <property type="project" value="InterPro"/>
</dbReference>
<comment type="caution">
    <text evidence="6">The sequence shown here is derived from an EMBL/GenBank/DDBJ whole genome shotgun (WGS) entry which is preliminary data.</text>
</comment>
<keyword evidence="2" id="KW-0805">Transcription regulation</keyword>
<evidence type="ECO:0000313" key="6">
    <source>
        <dbReference type="EMBL" id="KAK4469552.1"/>
    </source>
</evidence>
<evidence type="ECO:0000256" key="2">
    <source>
        <dbReference type="ARBA" id="ARBA00023015"/>
    </source>
</evidence>
<accession>A0AAE1Z9W0</accession>
<dbReference type="InterPro" id="IPR010750">
    <property type="entry name" value="SGF29_tudor-like_dom"/>
</dbReference>
<dbReference type="GO" id="GO:0005634">
    <property type="term" value="C:nucleus"/>
    <property type="evidence" value="ECO:0007669"/>
    <property type="project" value="UniProtKB-SubCell"/>
</dbReference>
<proteinExistence type="predicted"/>
<evidence type="ECO:0000313" key="7">
    <source>
        <dbReference type="Proteomes" id="UP001292079"/>
    </source>
</evidence>
<dbReference type="InterPro" id="IPR037802">
    <property type="entry name" value="SGF29"/>
</dbReference>
<dbReference type="PANTHER" id="PTHR21539:SF0">
    <property type="entry name" value="SAGA-ASSOCIATED FACTOR 29"/>
    <property type="match status" value="1"/>
</dbReference>
<comment type="subcellular location">
    <subcellularLocation>
        <location evidence="1">Nucleus</location>
    </subcellularLocation>
</comment>
<keyword evidence="7" id="KW-1185">Reference proteome</keyword>
<reference evidence="6" key="1">
    <citation type="submission" date="2022-04" db="EMBL/GenBank/DDBJ databases">
        <authorList>
            <person name="Xu L."/>
            <person name="Lv Z."/>
        </authorList>
    </citation>
    <scope>NUCLEOTIDE SEQUENCE</scope>
    <source>
        <strain evidence="6">LV_2022a</strain>
    </source>
</reference>
<dbReference type="CDD" id="cd20393">
    <property type="entry name" value="Tudor_SGF29_rpt1"/>
    <property type="match status" value="1"/>
</dbReference>
<keyword evidence="4" id="KW-0539">Nucleus</keyword>
<evidence type="ECO:0000259" key="5">
    <source>
        <dbReference type="PROSITE" id="PS51518"/>
    </source>
</evidence>
<dbReference type="Gene3D" id="2.30.30.140">
    <property type="match status" value="2"/>
</dbReference>
<dbReference type="Pfam" id="PF07039">
    <property type="entry name" value="SGF29_Tudor"/>
    <property type="match status" value="1"/>
</dbReference>
<dbReference type="PANTHER" id="PTHR21539">
    <property type="entry name" value="SAGA-ASSOCIATED FACTOR 29"/>
    <property type="match status" value="1"/>
</dbReference>
<dbReference type="AlphaFoldDB" id="A0AAE1Z9W0"/>
<name>A0AAE1Z9W0_SCHME</name>
<dbReference type="Proteomes" id="UP001292079">
    <property type="component" value="Unassembled WGS sequence"/>
</dbReference>
<sequence length="313" mass="34920">MRRIVHVSLNMAFITNTMPEQAQVKDRADELLCLCKKAVADCNNVKSTLDSLDKLRYKQRTSKVNKNQLKSLYTQAISEAEQQKATLMAALEKVSEIRALEYKLRIHVGPKSFRRGVLMSVLQENAKSIPLWIGKPAESPPPLCGAIGPSPNVPADPGDHVAALVPEPDVVAAACNLSEGCILAEVVSYNPDKEIYEVEDVDAEEGKVRYSLCRSKVIPLPKWKANPITNPEAIFKKGVTVLALYPQTTCFYKAIVDEIPTHVHDEYSLYFEDSSYPEGYAPAIKIPQRYVIHCPDKEAMTSKHLERSKKRGK</sequence>
<dbReference type="CDD" id="cd20394">
    <property type="entry name" value="Tudor_SGF29_rpt2"/>
    <property type="match status" value="1"/>
</dbReference>
<evidence type="ECO:0000256" key="3">
    <source>
        <dbReference type="ARBA" id="ARBA00023163"/>
    </source>
</evidence>
<evidence type="ECO:0000256" key="1">
    <source>
        <dbReference type="ARBA" id="ARBA00004123"/>
    </source>
</evidence>
<protein>
    <recommendedName>
        <fullName evidence="5">SGF29 C-terminal domain-containing protein</fullName>
    </recommendedName>
</protein>